<evidence type="ECO:0000256" key="1">
    <source>
        <dbReference type="SAM" id="Phobius"/>
    </source>
</evidence>
<organism evidence="2 3">
    <name type="scientific">Listeria floridensis FSL S10-1187</name>
    <dbReference type="NCBI Taxonomy" id="1265817"/>
    <lineage>
        <taxon>Bacteria</taxon>
        <taxon>Bacillati</taxon>
        <taxon>Bacillota</taxon>
        <taxon>Bacilli</taxon>
        <taxon>Bacillales</taxon>
        <taxon>Listeriaceae</taxon>
        <taxon>Listeria</taxon>
    </lineage>
</organism>
<reference evidence="2 3" key="1">
    <citation type="journal article" date="2014" name="Int. J. Syst. Evol. Microbiol.">
        <title>Listeria floridensis sp. nov., Listeria aquatica sp. nov., Listeria cornellensis sp. nov., Listeria riparia sp. nov. and Listeria grandensis sp. nov., from agricultural and natural environments.</title>
        <authorList>
            <person name="den Bakker H.C."/>
            <person name="Warchocki S."/>
            <person name="Wright E.M."/>
            <person name="Allred A.F."/>
            <person name="Ahlstrom C."/>
            <person name="Manuel C.S."/>
            <person name="Stasiewicz M.J."/>
            <person name="Burrell A."/>
            <person name="Roof S."/>
            <person name="Strawn L."/>
            <person name="Fortes E.D."/>
            <person name="Nightingale K.K."/>
            <person name="Kephart D."/>
            <person name="Wiedmann M."/>
        </authorList>
    </citation>
    <scope>NUCLEOTIDE SEQUENCE [LARGE SCALE GENOMIC DNA]</scope>
    <source>
        <strain evidence="2 3">FSL S10-1187</strain>
    </source>
</reference>
<sequence length="67" mass="7957">MNNFWKYFFTIILAIIALNILFEVIGITLHFLFPILILAGIVFLINKIWTGQSKNKYQRSSRDPYDY</sequence>
<keyword evidence="1" id="KW-0472">Membrane</keyword>
<comment type="caution">
    <text evidence="2">The sequence shown here is derived from an EMBL/GenBank/DDBJ whole genome shotgun (WGS) entry which is preliminary data.</text>
</comment>
<name>A0ABP3AZY5_9LIST</name>
<accession>A0ABP3AZY5</accession>
<evidence type="ECO:0000313" key="3">
    <source>
        <dbReference type="Proteomes" id="UP000019249"/>
    </source>
</evidence>
<dbReference type="EMBL" id="AODF01000010">
    <property type="protein sequence ID" value="EUJ32743.1"/>
    <property type="molecule type" value="Genomic_DNA"/>
</dbReference>
<evidence type="ECO:0000313" key="2">
    <source>
        <dbReference type="EMBL" id="EUJ32743.1"/>
    </source>
</evidence>
<feature type="transmembrane region" description="Helical" evidence="1">
    <location>
        <begin position="31"/>
        <end position="49"/>
    </location>
</feature>
<gene>
    <name evidence="2" type="ORF">MFLO_06539</name>
</gene>
<proteinExistence type="predicted"/>
<dbReference type="Proteomes" id="UP000019249">
    <property type="component" value="Unassembled WGS sequence"/>
</dbReference>
<dbReference type="RefSeq" id="WP_036096966.1">
    <property type="nucleotide sequence ID" value="NZ_AODF01000010.1"/>
</dbReference>
<protein>
    <submittedName>
        <fullName evidence="2">Uncharacterized protein</fullName>
    </submittedName>
</protein>
<feature type="transmembrane region" description="Helical" evidence="1">
    <location>
        <begin position="7"/>
        <end position="25"/>
    </location>
</feature>
<keyword evidence="1" id="KW-0812">Transmembrane</keyword>
<keyword evidence="3" id="KW-1185">Reference proteome</keyword>
<keyword evidence="1" id="KW-1133">Transmembrane helix</keyword>